<keyword evidence="4" id="KW-1185">Reference proteome</keyword>
<protein>
    <submittedName>
        <fullName evidence="3">Helix-turn-helix protein</fullName>
    </submittedName>
</protein>
<dbReference type="InterPro" id="IPR010982">
    <property type="entry name" value="Lambda_DNA-bd_dom_sf"/>
</dbReference>
<gene>
    <name evidence="3" type="ORF">EDD59_102299</name>
</gene>
<dbReference type="GO" id="GO:0003677">
    <property type="term" value="F:DNA binding"/>
    <property type="evidence" value="ECO:0007669"/>
    <property type="project" value="InterPro"/>
</dbReference>
<feature type="domain" description="HTH cro/C1-type" evidence="2">
    <location>
        <begin position="18"/>
        <end position="73"/>
    </location>
</feature>
<proteinExistence type="predicted"/>
<dbReference type="SMART" id="SM00530">
    <property type="entry name" value="HTH_XRE"/>
    <property type="match status" value="1"/>
</dbReference>
<dbReference type="Proteomes" id="UP000295726">
    <property type="component" value="Unassembled WGS sequence"/>
</dbReference>
<evidence type="ECO:0000256" key="1">
    <source>
        <dbReference type="SAM" id="MobiDB-lite"/>
    </source>
</evidence>
<dbReference type="Pfam" id="PF01381">
    <property type="entry name" value="HTH_3"/>
    <property type="match status" value="1"/>
</dbReference>
<comment type="caution">
    <text evidence="3">The sequence shown here is derived from an EMBL/GenBank/DDBJ whole genome shotgun (WGS) entry which is preliminary data.</text>
</comment>
<evidence type="ECO:0000313" key="4">
    <source>
        <dbReference type="Proteomes" id="UP000295726"/>
    </source>
</evidence>
<dbReference type="CDD" id="cd00093">
    <property type="entry name" value="HTH_XRE"/>
    <property type="match status" value="1"/>
</dbReference>
<dbReference type="InterPro" id="IPR001387">
    <property type="entry name" value="Cro/C1-type_HTH"/>
</dbReference>
<dbReference type="OrthoDB" id="2005680at2"/>
<dbReference type="PROSITE" id="PS50943">
    <property type="entry name" value="HTH_CROC1"/>
    <property type="match status" value="1"/>
</dbReference>
<dbReference type="SUPFAM" id="SSF47413">
    <property type="entry name" value="lambda repressor-like DNA-binding domains"/>
    <property type="match status" value="1"/>
</dbReference>
<organism evidence="3 4">
    <name type="scientific">Muricomes intestini</name>
    <dbReference type="NCBI Taxonomy" id="1796634"/>
    <lineage>
        <taxon>Bacteria</taxon>
        <taxon>Bacillati</taxon>
        <taxon>Bacillota</taxon>
        <taxon>Clostridia</taxon>
        <taxon>Lachnospirales</taxon>
        <taxon>Lachnospiraceae</taxon>
        <taxon>Muricomes</taxon>
    </lineage>
</organism>
<feature type="region of interest" description="Disordered" evidence="1">
    <location>
        <begin position="85"/>
        <end position="112"/>
    </location>
</feature>
<accession>A0A4R3KGI3</accession>
<sequence>MKIQKGYQEYIRELGQKVKIYRIMNEMSQQDLEDKSGVSKRSISRLEQGESVQVDNLFKILLALGLGDNIELLVPDQTKRPSYYLEKAESKPQRVRKRTTKNDFKCGGMKNE</sequence>
<name>A0A4R3KGI3_9FIRM</name>
<dbReference type="EMBL" id="SLZZ01000002">
    <property type="protein sequence ID" value="TCS82428.1"/>
    <property type="molecule type" value="Genomic_DNA"/>
</dbReference>
<dbReference type="Gene3D" id="1.10.260.40">
    <property type="entry name" value="lambda repressor-like DNA-binding domains"/>
    <property type="match status" value="1"/>
</dbReference>
<evidence type="ECO:0000313" key="3">
    <source>
        <dbReference type="EMBL" id="TCS82428.1"/>
    </source>
</evidence>
<evidence type="ECO:0000259" key="2">
    <source>
        <dbReference type="PROSITE" id="PS50943"/>
    </source>
</evidence>
<dbReference type="AlphaFoldDB" id="A0A4R3KGI3"/>
<dbReference type="RefSeq" id="WP_132378753.1">
    <property type="nucleotide sequence ID" value="NZ_DAISCH010000128.1"/>
</dbReference>
<reference evidence="3 4" key="1">
    <citation type="submission" date="2019-03" db="EMBL/GenBank/DDBJ databases">
        <title>Genomic Encyclopedia of Type Strains, Phase IV (KMG-IV): sequencing the most valuable type-strain genomes for metagenomic binning, comparative biology and taxonomic classification.</title>
        <authorList>
            <person name="Goeker M."/>
        </authorList>
    </citation>
    <scope>NUCLEOTIDE SEQUENCE [LARGE SCALE GENOMIC DNA]</scope>
    <source>
        <strain evidence="3 4">DSM 29489</strain>
    </source>
</reference>